<dbReference type="GO" id="GO:0034389">
    <property type="term" value="P:lipid droplet organization"/>
    <property type="evidence" value="ECO:0007669"/>
    <property type="project" value="TreeGrafter"/>
</dbReference>
<feature type="transmembrane region" description="Helical" evidence="8">
    <location>
        <begin position="226"/>
        <end position="245"/>
    </location>
</feature>
<keyword evidence="6" id="KW-0443">Lipid metabolism</keyword>
<feature type="transmembrane region" description="Helical" evidence="8">
    <location>
        <begin position="257"/>
        <end position="280"/>
    </location>
</feature>
<dbReference type="InterPro" id="IPR019388">
    <property type="entry name" value="FIT"/>
</dbReference>
<evidence type="ECO:0008006" key="11">
    <source>
        <dbReference type="Google" id="ProtNLM"/>
    </source>
</evidence>
<evidence type="ECO:0000313" key="10">
    <source>
        <dbReference type="Proteomes" id="UP000521872"/>
    </source>
</evidence>
<dbReference type="PANTHER" id="PTHR23129">
    <property type="entry name" value="ACYL-COENZYME A DIPHOSPHATASE FITM2"/>
    <property type="match status" value="1"/>
</dbReference>
<reference evidence="9 10" key="1">
    <citation type="submission" date="2019-12" db="EMBL/GenBank/DDBJ databases">
        <authorList>
            <person name="Floudas D."/>
            <person name="Bentzer J."/>
            <person name="Ahren D."/>
            <person name="Johansson T."/>
            <person name="Persson P."/>
            <person name="Tunlid A."/>
        </authorList>
    </citation>
    <scope>NUCLEOTIDE SEQUENCE [LARGE SCALE GENOMIC DNA]</scope>
    <source>
        <strain evidence="9 10">CBS 102.39</strain>
    </source>
</reference>
<dbReference type="GO" id="GO:0008654">
    <property type="term" value="P:phospholipid biosynthetic process"/>
    <property type="evidence" value="ECO:0007669"/>
    <property type="project" value="TreeGrafter"/>
</dbReference>
<dbReference type="AlphaFoldDB" id="A0A8H4VT75"/>
<protein>
    <recommendedName>
        <fullName evidence="11">FIT family protein scs3</fullName>
    </recommendedName>
</protein>
<keyword evidence="5 8" id="KW-1133">Transmembrane helix</keyword>
<gene>
    <name evidence="9" type="ORF">D9613_000808</name>
</gene>
<dbReference type="GO" id="GO:0005789">
    <property type="term" value="C:endoplasmic reticulum membrane"/>
    <property type="evidence" value="ECO:0007669"/>
    <property type="project" value="UniProtKB-SubCell"/>
</dbReference>
<dbReference type="Pfam" id="PF10261">
    <property type="entry name" value="FIT"/>
    <property type="match status" value="2"/>
</dbReference>
<dbReference type="Proteomes" id="UP000521872">
    <property type="component" value="Unassembled WGS sequence"/>
</dbReference>
<comment type="subcellular location">
    <subcellularLocation>
        <location evidence="1">Endoplasmic reticulum membrane</location>
        <topology evidence="1">Multi-pass membrane protein</topology>
    </subcellularLocation>
</comment>
<dbReference type="EMBL" id="JAACJL010000015">
    <property type="protein sequence ID" value="KAF4621267.1"/>
    <property type="molecule type" value="Genomic_DNA"/>
</dbReference>
<evidence type="ECO:0000256" key="5">
    <source>
        <dbReference type="ARBA" id="ARBA00022989"/>
    </source>
</evidence>
<evidence type="ECO:0000313" key="9">
    <source>
        <dbReference type="EMBL" id="KAF4621267.1"/>
    </source>
</evidence>
<proteinExistence type="predicted"/>
<dbReference type="GO" id="GO:0010945">
    <property type="term" value="F:coenzyme A diphosphatase activity"/>
    <property type="evidence" value="ECO:0007669"/>
    <property type="project" value="InterPro"/>
</dbReference>
<feature type="transmembrane region" description="Helical" evidence="8">
    <location>
        <begin position="90"/>
        <end position="109"/>
    </location>
</feature>
<sequence>MPDIRRAALIALSSVLLIGTIYSVSQNTYLDTSNPLLTHLPHKLSDTHYFASKKNPLNVYFIKKAWGWTTAVFLFSFFTSPPSIRTWDRVARYVTLTALWLLFTSWFFGPALIDRVTVYSGAECVYQTPSGAVRTAPLELCYSKKHITPASHPALFGDLEVDSAGIGQDSADLLALSEGWHVLPRLRRGHDISGHVFMLTMATMFLADELRASLSVPRRVWSTTHVWAVGVNVVMLGIWMFSVYTTSVYFHSPFEKFTGYLLGVAGYAVTQSSFFSNLCGRSEAAVREPRLA</sequence>
<name>A0A8H4VT75_9AGAR</name>
<keyword evidence="7 8" id="KW-0472">Membrane</keyword>
<evidence type="ECO:0000256" key="6">
    <source>
        <dbReference type="ARBA" id="ARBA00023098"/>
    </source>
</evidence>
<feature type="transmembrane region" description="Helical" evidence="8">
    <location>
        <begin position="192"/>
        <end position="214"/>
    </location>
</feature>
<feature type="transmembrane region" description="Helical" evidence="8">
    <location>
        <begin position="59"/>
        <end position="78"/>
    </location>
</feature>
<evidence type="ECO:0000256" key="4">
    <source>
        <dbReference type="ARBA" id="ARBA00022824"/>
    </source>
</evidence>
<keyword evidence="3" id="KW-0378">Hydrolase</keyword>
<evidence type="ECO:0000256" key="3">
    <source>
        <dbReference type="ARBA" id="ARBA00022801"/>
    </source>
</evidence>
<organism evidence="9 10">
    <name type="scientific">Agrocybe pediades</name>
    <dbReference type="NCBI Taxonomy" id="84607"/>
    <lineage>
        <taxon>Eukaryota</taxon>
        <taxon>Fungi</taxon>
        <taxon>Dikarya</taxon>
        <taxon>Basidiomycota</taxon>
        <taxon>Agaricomycotina</taxon>
        <taxon>Agaricomycetes</taxon>
        <taxon>Agaricomycetidae</taxon>
        <taxon>Agaricales</taxon>
        <taxon>Agaricineae</taxon>
        <taxon>Strophariaceae</taxon>
        <taxon>Agrocybe</taxon>
    </lineage>
</organism>
<evidence type="ECO:0000256" key="1">
    <source>
        <dbReference type="ARBA" id="ARBA00004477"/>
    </source>
</evidence>
<keyword evidence="2 8" id="KW-0812">Transmembrane</keyword>
<comment type="caution">
    <text evidence="9">The sequence shown here is derived from an EMBL/GenBank/DDBJ whole genome shotgun (WGS) entry which is preliminary data.</text>
</comment>
<dbReference type="PANTHER" id="PTHR23129:SF0">
    <property type="entry name" value="ACYL-COENZYME A DIPHOSPHATASE FITM2"/>
    <property type="match status" value="1"/>
</dbReference>
<evidence type="ECO:0000256" key="2">
    <source>
        <dbReference type="ARBA" id="ARBA00022692"/>
    </source>
</evidence>
<dbReference type="GO" id="GO:0019915">
    <property type="term" value="P:lipid storage"/>
    <property type="evidence" value="ECO:0007669"/>
    <property type="project" value="InterPro"/>
</dbReference>
<evidence type="ECO:0000256" key="8">
    <source>
        <dbReference type="SAM" id="Phobius"/>
    </source>
</evidence>
<keyword evidence="4" id="KW-0256">Endoplasmic reticulum</keyword>
<keyword evidence="10" id="KW-1185">Reference proteome</keyword>
<evidence type="ECO:0000256" key="7">
    <source>
        <dbReference type="ARBA" id="ARBA00023136"/>
    </source>
</evidence>
<accession>A0A8H4VT75</accession>